<name>A0A195E8K0_9HYME</name>
<accession>A0A195E8K0</accession>
<dbReference type="STRING" id="471704.A0A195E8K0"/>
<dbReference type="AlphaFoldDB" id="A0A195E8K0"/>
<keyword evidence="2" id="KW-1185">Reference proteome</keyword>
<reference evidence="1 2" key="1">
    <citation type="submission" date="2015-09" db="EMBL/GenBank/DDBJ databases">
        <title>Trachymyrmex cornetzi WGS genome.</title>
        <authorList>
            <person name="Nygaard S."/>
            <person name="Hu H."/>
            <person name="Boomsma J."/>
            <person name="Zhang G."/>
        </authorList>
    </citation>
    <scope>NUCLEOTIDE SEQUENCE [LARGE SCALE GENOMIC DNA]</scope>
    <source>
        <strain evidence="1">Tcor2-1</strain>
        <tissue evidence="1">Whole body</tissue>
    </source>
</reference>
<evidence type="ECO:0000313" key="1">
    <source>
        <dbReference type="EMBL" id="KYN21540.1"/>
    </source>
</evidence>
<organism evidence="1 2">
    <name type="scientific">Trachymyrmex cornetzi</name>
    <dbReference type="NCBI Taxonomy" id="471704"/>
    <lineage>
        <taxon>Eukaryota</taxon>
        <taxon>Metazoa</taxon>
        <taxon>Ecdysozoa</taxon>
        <taxon>Arthropoda</taxon>
        <taxon>Hexapoda</taxon>
        <taxon>Insecta</taxon>
        <taxon>Pterygota</taxon>
        <taxon>Neoptera</taxon>
        <taxon>Endopterygota</taxon>
        <taxon>Hymenoptera</taxon>
        <taxon>Apocrita</taxon>
        <taxon>Aculeata</taxon>
        <taxon>Formicoidea</taxon>
        <taxon>Formicidae</taxon>
        <taxon>Myrmicinae</taxon>
        <taxon>Trachymyrmex</taxon>
    </lineage>
</organism>
<dbReference type="Proteomes" id="UP000078492">
    <property type="component" value="Unassembled WGS sequence"/>
</dbReference>
<dbReference type="EMBL" id="KQ979440">
    <property type="protein sequence ID" value="KYN21540.1"/>
    <property type="molecule type" value="Genomic_DNA"/>
</dbReference>
<gene>
    <name evidence="1" type="ORF">ALC57_06154</name>
</gene>
<evidence type="ECO:0000313" key="2">
    <source>
        <dbReference type="Proteomes" id="UP000078492"/>
    </source>
</evidence>
<proteinExistence type="predicted"/>
<sequence>MHEGFRVSVVDVCQMSAKAATDRRRKKFRKSSTTIFCILKANHRRCGKLLAIEGRSEPWRTITIILLDPGARDLTSGKAVMARAKQIYGN</sequence>
<protein>
    <submittedName>
        <fullName evidence="1">Uncharacterized protein</fullName>
    </submittedName>
</protein>